<organism evidence="12 13">
    <name type="scientific">Tenacibaculum finnmarkense genomovar ulcerans</name>
    <dbReference type="NCBI Taxonomy" id="2781388"/>
    <lineage>
        <taxon>Bacteria</taxon>
        <taxon>Pseudomonadati</taxon>
        <taxon>Bacteroidota</taxon>
        <taxon>Flavobacteriia</taxon>
        <taxon>Flavobacteriales</taxon>
        <taxon>Flavobacteriaceae</taxon>
        <taxon>Tenacibaculum</taxon>
        <taxon>Tenacibaculum finnmarkense</taxon>
    </lineage>
</organism>
<dbReference type="InterPro" id="IPR018151">
    <property type="entry name" value="TF_GreA/GreB_CS"/>
</dbReference>
<dbReference type="InterPro" id="IPR028624">
    <property type="entry name" value="Tscrpt_elong_fac_GreA/B"/>
</dbReference>
<dbReference type="PANTHER" id="PTHR30437:SF4">
    <property type="entry name" value="TRANSCRIPTION ELONGATION FACTOR GREA"/>
    <property type="match status" value="1"/>
</dbReference>
<dbReference type="PANTHER" id="PTHR30437">
    <property type="entry name" value="TRANSCRIPTION ELONGATION FACTOR GREA"/>
    <property type="match status" value="1"/>
</dbReference>
<keyword evidence="5 8" id="KW-0804">Transcription</keyword>
<proteinExistence type="inferred from homology"/>
<dbReference type="InterPro" id="IPR036805">
    <property type="entry name" value="Tscrpt_elong_fac_GreA/B_N_sf"/>
</dbReference>
<dbReference type="GO" id="GO:0003677">
    <property type="term" value="F:DNA binding"/>
    <property type="evidence" value="ECO:0007669"/>
    <property type="project" value="UniProtKB-UniRule"/>
</dbReference>
<protein>
    <recommendedName>
        <fullName evidence="2 8">Transcription elongation factor GreA</fullName>
    </recommendedName>
    <alternativeName>
        <fullName evidence="7 8">Transcript cleavage factor GreA</fullName>
    </alternativeName>
</protein>
<dbReference type="Gene3D" id="3.10.50.30">
    <property type="entry name" value="Transcription elongation factor, GreA/GreB, C-terminal domain"/>
    <property type="match status" value="1"/>
</dbReference>
<evidence type="ECO:0000256" key="1">
    <source>
        <dbReference type="ARBA" id="ARBA00008213"/>
    </source>
</evidence>
<evidence type="ECO:0000313" key="12">
    <source>
        <dbReference type="EMBL" id="SOU88775.1"/>
    </source>
</evidence>
<dbReference type="AlphaFoldDB" id="A0A2I2M896"/>
<evidence type="ECO:0000259" key="10">
    <source>
        <dbReference type="Pfam" id="PF01272"/>
    </source>
</evidence>
<dbReference type="Pfam" id="PF01272">
    <property type="entry name" value="GreA_GreB"/>
    <property type="match status" value="1"/>
</dbReference>
<dbReference type="NCBIfam" id="NF001261">
    <property type="entry name" value="PRK00226.1-2"/>
    <property type="match status" value="1"/>
</dbReference>
<dbReference type="PROSITE" id="PS00830">
    <property type="entry name" value="GREAB_2"/>
    <property type="match status" value="1"/>
</dbReference>
<keyword evidence="3 8" id="KW-0805">Transcription regulation</keyword>
<evidence type="ECO:0000313" key="13">
    <source>
        <dbReference type="Proteomes" id="UP000490060"/>
    </source>
</evidence>
<dbReference type="HAMAP" id="MF_00105">
    <property type="entry name" value="GreA_GreB"/>
    <property type="match status" value="1"/>
</dbReference>
<dbReference type="InterPro" id="IPR006359">
    <property type="entry name" value="Tscrpt_elong_fac_GreA"/>
</dbReference>
<evidence type="ECO:0000256" key="3">
    <source>
        <dbReference type="ARBA" id="ARBA00023015"/>
    </source>
</evidence>
<dbReference type="GO" id="GO:0070063">
    <property type="term" value="F:RNA polymerase binding"/>
    <property type="evidence" value="ECO:0007669"/>
    <property type="project" value="InterPro"/>
</dbReference>
<dbReference type="InterPro" id="IPR036953">
    <property type="entry name" value="GreA/GreB_C_sf"/>
</dbReference>
<reference evidence="12 13" key="1">
    <citation type="submission" date="2017-11" db="EMBL/GenBank/DDBJ databases">
        <authorList>
            <person name="Duchaud E."/>
        </authorList>
    </citation>
    <scope>NUCLEOTIDE SEQUENCE [LARGE SCALE GENOMIC DNA]</scope>
    <source>
        <strain evidence="12 13">TNO010</strain>
    </source>
</reference>
<dbReference type="Gene3D" id="1.10.287.180">
    <property type="entry name" value="Transcription elongation factor, GreA/GreB, N-terminal domain"/>
    <property type="match status" value="1"/>
</dbReference>
<dbReference type="GO" id="GO:0032784">
    <property type="term" value="P:regulation of DNA-templated transcription elongation"/>
    <property type="evidence" value="ECO:0007669"/>
    <property type="project" value="UniProtKB-UniRule"/>
</dbReference>
<evidence type="ECO:0000256" key="4">
    <source>
        <dbReference type="ARBA" id="ARBA00023125"/>
    </source>
</evidence>
<keyword evidence="12" id="KW-0251">Elongation factor</keyword>
<gene>
    <name evidence="8 12" type="primary">greA</name>
    <name evidence="12" type="ORF">TNO010_220215</name>
</gene>
<dbReference type="InterPro" id="IPR022691">
    <property type="entry name" value="Tscrpt_elong_fac_GreA/B_N"/>
</dbReference>
<dbReference type="SUPFAM" id="SSF46557">
    <property type="entry name" value="GreA transcript cleavage protein, N-terminal domain"/>
    <property type="match status" value="1"/>
</dbReference>
<dbReference type="FunFam" id="3.10.50.30:FF:000001">
    <property type="entry name" value="Transcription elongation factor GreA"/>
    <property type="match status" value="1"/>
</dbReference>
<dbReference type="GO" id="GO:0003746">
    <property type="term" value="F:translation elongation factor activity"/>
    <property type="evidence" value="ECO:0007669"/>
    <property type="project" value="UniProtKB-KW"/>
</dbReference>
<dbReference type="Proteomes" id="UP000490060">
    <property type="component" value="Unassembled WGS sequence"/>
</dbReference>
<accession>A0A2I2M896</accession>
<feature type="domain" description="Transcription elongation factor GreA/GreB N-terminal" evidence="11">
    <location>
        <begin position="6"/>
        <end position="75"/>
    </location>
</feature>
<evidence type="ECO:0000259" key="11">
    <source>
        <dbReference type="Pfam" id="PF03449"/>
    </source>
</evidence>
<sequence>MSEVSYYSAEGLKKLKEELSQLEHVERPRVSQEIGDAIDKGDLSENAEYHAAKEEQSLLETKIAKLKNVVANARIIDESQLDLSKILIHSIVKLKNTTNGMEFTYTLVADSETDIKNGKLSVNSPIGKGLLGKKLGEIAEIKVPNGIMKFEIMEISR</sequence>
<dbReference type="GO" id="GO:0006354">
    <property type="term" value="P:DNA-templated transcription elongation"/>
    <property type="evidence" value="ECO:0007669"/>
    <property type="project" value="TreeGrafter"/>
</dbReference>
<comment type="similarity">
    <text evidence="1 8 9">Belongs to the GreA/GreB family.</text>
</comment>
<evidence type="ECO:0000256" key="7">
    <source>
        <dbReference type="ARBA" id="ARBA00030776"/>
    </source>
</evidence>
<dbReference type="PIRSF" id="PIRSF006092">
    <property type="entry name" value="GreA_GreB"/>
    <property type="match status" value="1"/>
</dbReference>
<dbReference type="SUPFAM" id="SSF54534">
    <property type="entry name" value="FKBP-like"/>
    <property type="match status" value="1"/>
</dbReference>
<dbReference type="EMBL" id="OENE01000015">
    <property type="protein sequence ID" value="SOU88775.1"/>
    <property type="molecule type" value="Genomic_DNA"/>
</dbReference>
<keyword evidence="12" id="KW-0648">Protein biosynthesis</keyword>
<dbReference type="NCBIfam" id="TIGR01462">
    <property type="entry name" value="greA"/>
    <property type="match status" value="1"/>
</dbReference>
<evidence type="ECO:0000256" key="6">
    <source>
        <dbReference type="ARBA" id="ARBA00024916"/>
    </source>
</evidence>
<name>A0A2I2M896_9FLAO</name>
<evidence type="ECO:0000256" key="2">
    <source>
        <dbReference type="ARBA" id="ARBA00013729"/>
    </source>
</evidence>
<dbReference type="FunFam" id="1.10.287.180:FF:000001">
    <property type="entry name" value="Transcription elongation factor GreA"/>
    <property type="match status" value="1"/>
</dbReference>
<evidence type="ECO:0000256" key="5">
    <source>
        <dbReference type="ARBA" id="ARBA00023163"/>
    </source>
</evidence>
<dbReference type="Pfam" id="PF03449">
    <property type="entry name" value="GreA_GreB_N"/>
    <property type="match status" value="1"/>
</dbReference>
<dbReference type="InterPro" id="IPR023459">
    <property type="entry name" value="Tscrpt_elong_fac_GreA/B_fam"/>
</dbReference>
<dbReference type="NCBIfam" id="NF001263">
    <property type="entry name" value="PRK00226.1-4"/>
    <property type="match status" value="1"/>
</dbReference>
<evidence type="ECO:0000256" key="9">
    <source>
        <dbReference type="RuleBase" id="RU000556"/>
    </source>
</evidence>
<feature type="domain" description="Transcription elongation factor GreA/GreB C-terminal" evidence="10">
    <location>
        <begin position="85"/>
        <end position="156"/>
    </location>
</feature>
<dbReference type="GeneID" id="86817657"/>
<keyword evidence="4 8" id="KW-0238">DNA-binding</keyword>
<dbReference type="PROSITE" id="PS00829">
    <property type="entry name" value="GREAB_1"/>
    <property type="match status" value="1"/>
</dbReference>
<comment type="function">
    <text evidence="6 8 9">Necessary for efficient RNA polymerase transcription elongation past template-encoded arresting sites. The arresting sites in DNA have the property of trapping a certain fraction of elongating RNA polymerases that pass through, resulting in locked ternary complexes. Cleavage of the nascent transcript by cleavage factors such as GreA or GreB allows the resumption of elongation from the new 3'terminus. GreA releases sequences of 2 to 3 nucleotides.</text>
</comment>
<evidence type="ECO:0000256" key="8">
    <source>
        <dbReference type="HAMAP-Rule" id="MF_00105"/>
    </source>
</evidence>
<dbReference type="InterPro" id="IPR001437">
    <property type="entry name" value="Tscrpt_elong_fac_GreA/B_C"/>
</dbReference>
<dbReference type="RefSeq" id="WP_058885729.1">
    <property type="nucleotide sequence ID" value="NZ_JAJHTM010000001.1"/>
</dbReference>